<dbReference type="InParanoid" id="A0A067M4E8"/>
<feature type="signal peptide" evidence="1">
    <location>
        <begin position="1"/>
        <end position="26"/>
    </location>
</feature>
<name>A0A067M4E8_BOTB1</name>
<evidence type="ECO:0000313" key="3">
    <source>
        <dbReference type="Proteomes" id="UP000027195"/>
    </source>
</evidence>
<evidence type="ECO:0008006" key="4">
    <source>
        <dbReference type="Google" id="ProtNLM"/>
    </source>
</evidence>
<dbReference type="HOGENOM" id="CLU_2072750_0_0_1"/>
<evidence type="ECO:0000256" key="1">
    <source>
        <dbReference type="SAM" id="SignalP"/>
    </source>
</evidence>
<accession>A0A067M4E8</accession>
<keyword evidence="3" id="KW-1185">Reference proteome</keyword>
<dbReference type="EMBL" id="KL198136">
    <property type="protein sequence ID" value="KDQ06446.1"/>
    <property type="molecule type" value="Genomic_DNA"/>
</dbReference>
<proteinExistence type="predicted"/>
<dbReference type="AlphaFoldDB" id="A0A067M4E8"/>
<feature type="chain" id="PRO_5001644346" description="Secreted protein" evidence="1">
    <location>
        <begin position="27"/>
        <end position="118"/>
    </location>
</feature>
<gene>
    <name evidence="2" type="ORF">BOTBODRAFT_253591</name>
</gene>
<dbReference type="Proteomes" id="UP000027195">
    <property type="component" value="Unassembled WGS sequence"/>
</dbReference>
<reference evidence="3" key="1">
    <citation type="journal article" date="2014" name="Proc. Natl. Acad. Sci. U.S.A.">
        <title>Extensive sampling of basidiomycete genomes demonstrates inadequacy of the white-rot/brown-rot paradigm for wood decay fungi.</title>
        <authorList>
            <person name="Riley R."/>
            <person name="Salamov A.A."/>
            <person name="Brown D.W."/>
            <person name="Nagy L.G."/>
            <person name="Floudas D."/>
            <person name="Held B.W."/>
            <person name="Levasseur A."/>
            <person name="Lombard V."/>
            <person name="Morin E."/>
            <person name="Otillar R."/>
            <person name="Lindquist E.A."/>
            <person name="Sun H."/>
            <person name="LaButti K.M."/>
            <person name="Schmutz J."/>
            <person name="Jabbour D."/>
            <person name="Luo H."/>
            <person name="Baker S.E."/>
            <person name="Pisabarro A.G."/>
            <person name="Walton J.D."/>
            <person name="Blanchette R.A."/>
            <person name="Henrissat B."/>
            <person name="Martin F."/>
            <person name="Cullen D."/>
            <person name="Hibbett D.S."/>
            <person name="Grigoriev I.V."/>
        </authorList>
    </citation>
    <scope>NUCLEOTIDE SEQUENCE [LARGE SCALE GENOMIC DNA]</scope>
    <source>
        <strain evidence="3">FD-172 SS1</strain>
    </source>
</reference>
<sequence length="118" mass="13837">MLGFFSLYFWFALCLFLSTYLSPANSHVSRFCFEFYFVCHKKTRILQRVLSIPTICHRQCYRTCPAIRGKRFAVSAFWEKLKDFLISETSIEAKTRYTRTRSATKSPSRTILSTHIGT</sequence>
<organism evidence="2 3">
    <name type="scientific">Botryobasidium botryosum (strain FD-172 SS1)</name>
    <dbReference type="NCBI Taxonomy" id="930990"/>
    <lineage>
        <taxon>Eukaryota</taxon>
        <taxon>Fungi</taxon>
        <taxon>Dikarya</taxon>
        <taxon>Basidiomycota</taxon>
        <taxon>Agaricomycotina</taxon>
        <taxon>Agaricomycetes</taxon>
        <taxon>Cantharellales</taxon>
        <taxon>Botryobasidiaceae</taxon>
        <taxon>Botryobasidium</taxon>
    </lineage>
</organism>
<protein>
    <recommendedName>
        <fullName evidence="4">Secreted protein</fullName>
    </recommendedName>
</protein>
<evidence type="ECO:0000313" key="2">
    <source>
        <dbReference type="EMBL" id="KDQ06446.1"/>
    </source>
</evidence>
<keyword evidence="1" id="KW-0732">Signal</keyword>